<dbReference type="Proteomes" id="UP000078437">
    <property type="component" value="Chromosome"/>
</dbReference>
<gene>
    <name evidence="3" type="ORF">ATC03_17660</name>
</gene>
<proteinExistence type="predicted"/>
<dbReference type="InterPro" id="IPR011251">
    <property type="entry name" value="Luciferase-like_dom"/>
</dbReference>
<dbReference type="RefSeq" id="WP_084003598.1">
    <property type="nucleotide sequence ID" value="NZ_CP013979.1"/>
</dbReference>
<evidence type="ECO:0000313" key="3">
    <source>
        <dbReference type="EMBL" id="ANJ28256.1"/>
    </source>
</evidence>
<sequence>MSQTNAPAPHTAQAVSIGLMGTTSPETLLALAPRIERLGFDALWLNDVPGGDSLDGLRVAASVTSNLRLATGVIPVDRRPAASLDVDGLPVGRTSLGIGSGRAPRPLGAVRDAIAELRERTDASIVVGALGPRMRRLAAEEADGVLLNWLTPDAASTAMRELAADANGRPTRGVLYVRTIVDEAARPMLVEESTKYDAFPAYSANFDRLGFRAIESTIDDAAGLAAYARASDPLDEVVLRAITRGSTRAELESFVEQAASWRAELAETHKYS</sequence>
<keyword evidence="4" id="KW-1185">Reference proteome</keyword>
<dbReference type="EMBL" id="CP013979">
    <property type="protein sequence ID" value="ANJ28256.1"/>
    <property type="molecule type" value="Genomic_DNA"/>
</dbReference>
<dbReference type="GO" id="GO:0016705">
    <property type="term" value="F:oxidoreductase activity, acting on paired donors, with incorporation or reduction of molecular oxygen"/>
    <property type="evidence" value="ECO:0007669"/>
    <property type="project" value="InterPro"/>
</dbReference>
<dbReference type="PANTHER" id="PTHR43244:SF1">
    <property type="entry name" value="5,10-METHYLENETETRAHYDROMETHANOPTERIN REDUCTASE"/>
    <property type="match status" value="1"/>
</dbReference>
<evidence type="ECO:0000256" key="1">
    <source>
        <dbReference type="ARBA" id="ARBA00023002"/>
    </source>
</evidence>
<dbReference type="Gene3D" id="3.20.20.30">
    <property type="entry name" value="Luciferase-like domain"/>
    <property type="match status" value="2"/>
</dbReference>
<dbReference type="KEGG" id="agy:ATC03_17660"/>
<protein>
    <recommendedName>
        <fullName evidence="2">Luciferase-like domain-containing protein</fullName>
    </recommendedName>
</protein>
<dbReference type="PANTHER" id="PTHR43244">
    <property type="match status" value="1"/>
</dbReference>
<evidence type="ECO:0000313" key="4">
    <source>
        <dbReference type="Proteomes" id="UP000078437"/>
    </source>
</evidence>
<dbReference type="Pfam" id="PF00296">
    <property type="entry name" value="Bac_luciferase"/>
    <property type="match status" value="2"/>
</dbReference>
<accession>A0A191WJ25</accession>
<dbReference type="SUPFAM" id="SSF51679">
    <property type="entry name" value="Bacterial luciferase-like"/>
    <property type="match status" value="1"/>
</dbReference>
<dbReference type="InterPro" id="IPR036661">
    <property type="entry name" value="Luciferase-like_sf"/>
</dbReference>
<keyword evidence="1" id="KW-0560">Oxidoreductase</keyword>
<reference evidence="3 4" key="1">
    <citation type="journal article" date="2016" name="Int. J. Syst. Evol. Microbiol.">
        <title>Agromyces aureus sp. nov., isolated from the rhizosphere of Salix caprea L. grown in a heavy-metal-contaminated soil.</title>
        <authorList>
            <person name="Corretto E."/>
            <person name="Antonielli L."/>
            <person name="Sessitsch A."/>
            <person name="Compant S."/>
            <person name="Gorfer M."/>
            <person name="Kuffner M."/>
            <person name="Brader G."/>
        </authorList>
    </citation>
    <scope>NUCLEOTIDE SEQUENCE [LARGE SCALE GENOMIC DNA]</scope>
    <source>
        <strain evidence="3 4">AR33</strain>
    </source>
</reference>
<dbReference type="AlphaFoldDB" id="A0A191WJ25"/>
<feature type="domain" description="Luciferase-like" evidence="2">
    <location>
        <begin position="125"/>
        <end position="247"/>
    </location>
</feature>
<dbReference type="InterPro" id="IPR050564">
    <property type="entry name" value="F420-G6PD/mer"/>
</dbReference>
<name>A0A191WJ25_9MICO</name>
<reference evidence="4" key="2">
    <citation type="submission" date="2016-01" db="EMBL/GenBank/DDBJ databases">
        <title>Complete genome sequence of Agromyces aureus AR33T and comparison with related organisms.</title>
        <authorList>
            <person name="Corretto E."/>
            <person name="Antonielli L."/>
            <person name="Sessitsch A."/>
            <person name="Brader G."/>
        </authorList>
    </citation>
    <scope>NUCLEOTIDE SEQUENCE [LARGE SCALE GENOMIC DNA]</scope>
    <source>
        <strain evidence="4">AR33</strain>
    </source>
</reference>
<organism evidence="3 4">
    <name type="scientific">Agromyces aureus</name>
    <dbReference type="NCBI Taxonomy" id="453304"/>
    <lineage>
        <taxon>Bacteria</taxon>
        <taxon>Bacillati</taxon>
        <taxon>Actinomycetota</taxon>
        <taxon>Actinomycetes</taxon>
        <taxon>Micrococcales</taxon>
        <taxon>Microbacteriaceae</taxon>
        <taxon>Agromyces</taxon>
    </lineage>
</organism>
<feature type="domain" description="Luciferase-like" evidence="2">
    <location>
        <begin position="13"/>
        <end position="116"/>
    </location>
</feature>
<evidence type="ECO:0000259" key="2">
    <source>
        <dbReference type="Pfam" id="PF00296"/>
    </source>
</evidence>
<dbReference type="STRING" id="453304.ATC03_17660"/>